<sequence length="97" mass="10985">MNSSARNSRKLKINLTKRLIELQAKGYHFDYLILCNGQLLCIQNNRVTPVGAAQIDIVDQVFDRLSRRFKYVHTIDTGNGDMGVMITEAICTAWAII</sequence>
<organism evidence="1 2">
    <name type="scientific">Mucilaginibacter terrenus</name>
    <dbReference type="NCBI Taxonomy" id="2482727"/>
    <lineage>
        <taxon>Bacteria</taxon>
        <taxon>Pseudomonadati</taxon>
        <taxon>Bacteroidota</taxon>
        <taxon>Sphingobacteriia</taxon>
        <taxon>Sphingobacteriales</taxon>
        <taxon>Sphingobacteriaceae</taxon>
        <taxon>Mucilaginibacter</taxon>
    </lineage>
</organism>
<proteinExistence type="predicted"/>
<gene>
    <name evidence="1" type="ORF">DYU05_05855</name>
</gene>
<accession>A0A3E2NVS7</accession>
<protein>
    <submittedName>
        <fullName evidence="1">Uncharacterized protein</fullName>
    </submittedName>
</protein>
<keyword evidence="2" id="KW-1185">Reference proteome</keyword>
<dbReference type="OrthoDB" id="798002at2"/>
<dbReference type="Proteomes" id="UP000260823">
    <property type="component" value="Unassembled WGS sequence"/>
</dbReference>
<evidence type="ECO:0000313" key="1">
    <source>
        <dbReference type="EMBL" id="RFZ85124.1"/>
    </source>
</evidence>
<dbReference type="AlphaFoldDB" id="A0A3E2NVS7"/>
<evidence type="ECO:0000313" key="2">
    <source>
        <dbReference type="Proteomes" id="UP000260823"/>
    </source>
</evidence>
<dbReference type="RefSeq" id="WP_117382025.1">
    <property type="nucleotide sequence ID" value="NZ_QWDE01000001.1"/>
</dbReference>
<dbReference type="EMBL" id="QWDE01000001">
    <property type="protein sequence ID" value="RFZ85124.1"/>
    <property type="molecule type" value="Genomic_DNA"/>
</dbReference>
<comment type="caution">
    <text evidence="1">The sequence shown here is derived from an EMBL/GenBank/DDBJ whole genome shotgun (WGS) entry which is preliminary data.</text>
</comment>
<reference evidence="1 2" key="1">
    <citation type="submission" date="2018-08" db="EMBL/GenBank/DDBJ databases">
        <title>Mucilaginibacter terrae sp. nov., isolated from manganese diggings.</title>
        <authorList>
            <person name="Huang Y."/>
            <person name="Zhou Z."/>
        </authorList>
    </citation>
    <scope>NUCLEOTIDE SEQUENCE [LARGE SCALE GENOMIC DNA]</scope>
    <source>
        <strain evidence="1 2">ZH6</strain>
    </source>
</reference>
<name>A0A3E2NVS7_9SPHI</name>